<dbReference type="EMBL" id="JAFCMP010000549">
    <property type="protein sequence ID" value="KAG5175466.1"/>
    <property type="molecule type" value="Genomic_DNA"/>
</dbReference>
<evidence type="ECO:0000313" key="3">
    <source>
        <dbReference type="Proteomes" id="UP000664859"/>
    </source>
</evidence>
<sequence>MQMLHRAGSEFGPLSDVQSSDLDEMLSVVRQALMDVRCTLLELSEQDIEELSQASLIVARIALSYAKAAHGQLAHAMHVEVPPPPPPQQQSRKASGKEGGARNGSASPTASQQQAEDEEEASHAADGSYQRQALWQPLAPQLWQQAQGLAEQGKKKPATALALLTAALPFAWMPVVFGAPLLVTDAVVQWGVGTPLGQRADQAAAEALQVAHLWLLLAKVGARQSFRLAKLEFERMGGLPGLADAGVKAVADPVHTAKSLWGWSQMAVGGVKQQVDWFRGMAGMLGNKPQA</sequence>
<reference evidence="2" key="1">
    <citation type="submission" date="2021-02" db="EMBL/GenBank/DDBJ databases">
        <title>First Annotated Genome of the Yellow-green Alga Tribonema minus.</title>
        <authorList>
            <person name="Mahan K.M."/>
        </authorList>
    </citation>
    <scope>NUCLEOTIDE SEQUENCE</scope>
    <source>
        <strain evidence="2">UTEX B ZZ1240</strain>
    </source>
</reference>
<feature type="region of interest" description="Disordered" evidence="1">
    <location>
        <begin position="78"/>
        <end position="129"/>
    </location>
</feature>
<protein>
    <submittedName>
        <fullName evidence="2">Uncharacterized protein</fullName>
    </submittedName>
</protein>
<evidence type="ECO:0000313" key="2">
    <source>
        <dbReference type="EMBL" id="KAG5175466.1"/>
    </source>
</evidence>
<proteinExistence type="predicted"/>
<keyword evidence="3" id="KW-1185">Reference proteome</keyword>
<dbReference type="AlphaFoldDB" id="A0A836C8L4"/>
<gene>
    <name evidence="2" type="ORF">JKP88DRAFT_265795</name>
</gene>
<dbReference type="Proteomes" id="UP000664859">
    <property type="component" value="Unassembled WGS sequence"/>
</dbReference>
<organism evidence="2 3">
    <name type="scientific">Tribonema minus</name>
    <dbReference type="NCBI Taxonomy" id="303371"/>
    <lineage>
        <taxon>Eukaryota</taxon>
        <taxon>Sar</taxon>
        <taxon>Stramenopiles</taxon>
        <taxon>Ochrophyta</taxon>
        <taxon>PX clade</taxon>
        <taxon>Xanthophyceae</taxon>
        <taxon>Tribonematales</taxon>
        <taxon>Tribonemataceae</taxon>
        <taxon>Tribonema</taxon>
    </lineage>
</organism>
<comment type="caution">
    <text evidence="2">The sequence shown here is derived from an EMBL/GenBank/DDBJ whole genome shotgun (WGS) entry which is preliminary data.</text>
</comment>
<evidence type="ECO:0000256" key="1">
    <source>
        <dbReference type="SAM" id="MobiDB-lite"/>
    </source>
</evidence>
<accession>A0A836C8L4</accession>
<name>A0A836C8L4_9STRA</name>